<evidence type="ECO:0000313" key="2">
    <source>
        <dbReference type="EMBL" id="MBC3883264.1"/>
    </source>
</evidence>
<feature type="domain" description="DNA mimic protein DMP19 C-terminal" evidence="1">
    <location>
        <begin position="49"/>
        <end position="161"/>
    </location>
</feature>
<evidence type="ECO:0000313" key="3">
    <source>
        <dbReference type="Proteomes" id="UP000627446"/>
    </source>
</evidence>
<dbReference type="InterPro" id="IPR025402">
    <property type="entry name" value="DMP19_C"/>
</dbReference>
<proteinExistence type="predicted"/>
<dbReference type="RefSeq" id="WP_186917926.1">
    <property type="nucleotide sequence ID" value="NZ_JACOFZ010000012.1"/>
</dbReference>
<reference evidence="2" key="1">
    <citation type="submission" date="2020-08" db="EMBL/GenBank/DDBJ databases">
        <title>Novel species isolated from subtropical streams in China.</title>
        <authorList>
            <person name="Lu H."/>
        </authorList>
    </citation>
    <scope>NUCLEOTIDE SEQUENCE</scope>
    <source>
        <strain evidence="2">LX22W</strain>
    </source>
</reference>
<sequence>MSEAKGKKFLDSYGGQTVDQLIAMESDYRIDSLVLAFEGALLQKQEKKKLSRIELDILAVEAMEREVNNGGYHQFFLNSSKKFAAILPSSLERIGCPAAAKITSDALAYLKISGDVTVAKIDAALDRLGDKAITDLGKMDNRYFQNKEAIADKLFTYIKANKGEIVLK</sequence>
<comment type="caution">
    <text evidence="2">The sequence shown here is derived from an EMBL/GenBank/DDBJ whole genome shotgun (WGS) entry which is preliminary data.</text>
</comment>
<dbReference type="AlphaFoldDB" id="A0A923HPP4"/>
<keyword evidence="3" id="KW-1185">Reference proteome</keyword>
<dbReference type="Pfam" id="PF14300">
    <property type="entry name" value="DMP19"/>
    <property type="match status" value="1"/>
</dbReference>
<gene>
    <name evidence="2" type="ORF">H8K36_17875</name>
</gene>
<accession>A0A923HPP4</accession>
<evidence type="ECO:0000259" key="1">
    <source>
        <dbReference type="Pfam" id="PF14300"/>
    </source>
</evidence>
<protein>
    <submittedName>
        <fullName evidence="2">DUF4375 domain-containing protein</fullName>
    </submittedName>
</protein>
<dbReference type="EMBL" id="JACOFZ010000012">
    <property type="protein sequence ID" value="MBC3883264.1"/>
    <property type="molecule type" value="Genomic_DNA"/>
</dbReference>
<organism evidence="2 3">
    <name type="scientific">Undibacterium nitidum</name>
    <dbReference type="NCBI Taxonomy" id="2762298"/>
    <lineage>
        <taxon>Bacteria</taxon>
        <taxon>Pseudomonadati</taxon>
        <taxon>Pseudomonadota</taxon>
        <taxon>Betaproteobacteria</taxon>
        <taxon>Burkholderiales</taxon>
        <taxon>Oxalobacteraceae</taxon>
        <taxon>Undibacterium</taxon>
    </lineage>
</organism>
<dbReference type="Proteomes" id="UP000627446">
    <property type="component" value="Unassembled WGS sequence"/>
</dbReference>
<dbReference type="Gene3D" id="1.20.1420.60">
    <property type="match status" value="1"/>
</dbReference>
<name>A0A923HPP4_9BURK</name>